<dbReference type="AlphaFoldDB" id="A0A4R2RLA2"/>
<keyword evidence="2" id="KW-1185">Reference proteome</keyword>
<dbReference type="RefSeq" id="WP_165876434.1">
    <property type="nucleotide sequence ID" value="NZ_JAOQNU010000015.1"/>
</dbReference>
<sequence>MNYKKVGFLVLIVLSLAVLLTTHGQRQSVEPPSLLSIQEIAKLATAEAYFDVPVMLPPESVQLWGIPVPFTKKSYLAIGQGKVIAGINTEKITEFTVADGVATIKLPEPEILEWKIESNSWRYWDDGSGNLLQFSIHDIHKAELMAEQQMVERAKKVGLLERANDNAKKTIEKLLRSAGMREVKFI</sequence>
<gene>
    <name evidence="1" type="ORF">EDD73_11658</name>
</gene>
<evidence type="ECO:0000313" key="2">
    <source>
        <dbReference type="Proteomes" id="UP000294813"/>
    </source>
</evidence>
<accession>A0A4R2RLA2</accession>
<protein>
    <submittedName>
        <fullName evidence="1">Uncharacterized protein DUF4230</fullName>
    </submittedName>
</protein>
<name>A0A4R2RLA2_9FIRM</name>
<comment type="caution">
    <text evidence="1">The sequence shown here is derived from an EMBL/GenBank/DDBJ whole genome shotgun (WGS) entry which is preliminary data.</text>
</comment>
<dbReference type="EMBL" id="SLXT01000016">
    <property type="protein sequence ID" value="TCP63714.1"/>
    <property type="molecule type" value="Genomic_DNA"/>
</dbReference>
<dbReference type="Pfam" id="PF14014">
    <property type="entry name" value="DUF4230"/>
    <property type="match status" value="1"/>
</dbReference>
<dbReference type="Proteomes" id="UP000294813">
    <property type="component" value="Unassembled WGS sequence"/>
</dbReference>
<dbReference type="InterPro" id="IPR025324">
    <property type="entry name" value="DUF4230"/>
</dbReference>
<proteinExistence type="predicted"/>
<reference evidence="1 2" key="1">
    <citation type="submission" date="2019-03" db="EMBL/GenBank/DDBJ databases">
        <title>Genomic Encyclopedia of Type Strains, Phase IV (KMG-IV): sequencing the most valuable type-strain genomes for metagenomic binning, comparative biology and taxonomic classification.</title>
        <authorList>
            <person name="Goeker M."/>
        </authorList>
    </citation>
    <scope>NUCLEOTIDE SEQUENCE [LARGE SCALE GENOMIC DNA]</scope>
    <source>
        <strain evidence="1 2">DSM 11170</strain>
    </source>
</reference>
<evidence type="ECO:0000313" key="1">
    <source>
        <dbReference type="EMBL" id="TCP63714.1"/>
    </source>
</evidence>
<organism evidence="1 2">
    <name type="scientific">Heliophilum fasciatum</name>
    <dbReference type="NCBI Taxonomy" id="35700"/>
    <lineage>
        <taxon>Bacteria</taxon>
        <taxon>Bacillati</taxon>
        <taxon>Bacillota</taxon>
        <taxon>Clostridia</taxon>
        <taxon>Eubacteriales</taxon>
        <taxon>Heliobacteriaceae</taxon>
        <taxon>Heliophilum</taxon>
    </lineage>
</organism>